<dbReference type="Proteomes" id="UP001341281">
    <property type="component" value="Chromosome 04"/>
</dbReference>
<feature type="non-terminal residue" evidence="2">
    <location>
        <position position="143"/>
    </location>
</feature>
<evidence type="ECO:0000256" key="1">
    <source>
        <dbReference type="SAM" id="MobiDB-lite"/>
    </source>
</evidence>
<dbReference type="AlphaFoldDB" id="A0AAQ3T7L7"/>
<evidence type="ECO:0000313" key="2">
    <source>
        <dbReference type="EMBL" id="WVZ68594.1"/>
    </source>
</evidence>
<evidence type="ECO:0000313" key="3">
    <source>
        <dbReference type="Proteomes" id="UP001341281"/>
    </source>
</evidence>
<feature type="region of interest" description="Disordered" evidence="1">
    <location>
        <begin position="19"/>
        <end position="38"/>
    </location>
</feature>
<gene>
    <name evidence="2" type="ORF">U9M48_017518</name>
</gene>
<accession>A0AAQ3T7L7</accession>
<sequence length="143" mass="15841">ALVIVYFLNAFLRPHNPSPSNARTSVLAGGRPSSAGPTPPCLCWPSRRTLLPSGRWWSRARWRPIATRFLRGRRPPCRRPPSSAPPALQQSSFGLALSPGLLRGQSTAPATWHLFLPGSGNSLSSTLQFRLQKDSHQHLFLWI</sequence>
<protein>
    <submittedName>
        <fullName evidence="2">Uncharacterized protein</fullName>
    </submittedName>
</protein>
<keyword evidence="3" id="KW-1185">Reference proteome</keyword>
<name>A0AAQ3T7L7_PASNO</name>
<reference evidence="2 3" key="1">
    <citation type="submission" date="2024-02" db="EMBL/GenBank/DDBJ databases">
        <title>High-quality chromosome-scale genome assembly of Pensacola bahiagrass (Paspalum notatum Flugge var. saurae).</title>
        <authorList>
            <person name="Vega J.M."/>
            <person name="Podio M."/>
            <person name="Orjuela J."/>
            <person name="Siena L.A."/>
            <person name="Pessino S.C."/>
            <person name="Combes M.C."/>
            <person name="Mariac C."/>
            <person name="Albertini E."/>
            <person name="Pupilli F."/>
            <person name="Ortiz J.P.A."/>
            <person name="Leblanc O."/>
        </authorList>
    </citation>
    <scope>NUCLEOTIDE SEQUENCE [LARGE SCALE GENOMIC DNA]</scope>
    <source>
        <strain evidence="2">R1</strain>
        <tissue evidence="2">Leaf</tissue>
    </source>
</reference>
<organism evidence="2 3">
    <name type="scientific">Paspalum notatum var. saurae</name>
    <dbReference type="NCBI Taxonomy" id="547442"/>
    <lineage>
        <taxon>Eukaryota</taxon>
        <taxon>Viridiplantae</taxon>
        <taxon>Streptophyta</taxon>
        <taxon>Embryophyta</taxon>
        <taxon>Tracheophyta</taxon>
        <taxon>Spermatophyta</taxon>
        <taxon>Magnoliopsida</taxon>
        <taxon>Liliopsida</taxon>
        <taxon>Poales</taxon>
        <taxon>Poaceae</taxon>
        <taxon>PACMAD clade</taxon>
        <taxon>Panicoideae</taxon>
        <taxon>Andropogonodae</taxon>
        <taxon>Paspaleae</taxon>
        <taxon>Paspalinae</taxon>
        <taxon>Paspalum</taxon>
    </lineage>
</organism>
<dbReference type="EMBL" id="CP144748">
    <property type="protein sequence ID" value="WVZ68594.1"/>
    <property type="molecule type" value="Genomic_DNA"/>
</dbReference>
<proteinExistence type="predicted"/>